<reference evidence="2" key="2">
    <citation type="submission" date="2025-09" db="UniProtKB">
        <authorList>
            <consortium name="Ensembl"/>
        </authorList>
    </citation>
    <scope>IDENTIFICATION</scope>
</reference>
<evidence type="ECO:0000256" key="1">
    <source>
        <dbReference type="SAM" id="MobiDB-lite"/>
    </source>
</evidence>
<organism evidence="2 3">
    <name type="scientific">Accipiter nisus</name>
    <name type="common">Eurasian sparrowhawk</name>
    <dbReference type="NCBI Taxonomy" id="211598"/>
    <lineage>
        <taxon>Eukaryota</taxon>
        <taxon>Metazoa</taxon>
        <taxon>Chordata</taxon>
        <taxon>Craniata</taxon>
        <taxon>Vertebrata</taxon>
        <taxon>Euteleostomi</taxon>
        <taxon>Archelosauria</taxon>
        <taxon>Archosauria</taxon>
        <taxon>Dinosauria</taxon>
        <taxon>Saurischia</taxon>
        <taxon>Theropoda</taxon>
        <taxon>Coelurosauria</taxon>
        <taxon>Aves</taxon>
        <taxon>Neognathae</taxon>
        <taxon>Neoaves</taxon>
        <taxon>Telluraves</taxon>
        <taxon>Accipitrimorphae</taxon>
        <taxon>Accipitriformes</taxon>
        <taxon>Accipitridae</taxon>
        <taxon>Accipitrinae</taxon>
        <taxon>Accipiter</taxon>
    </lineage>
</organism>
<protein>
    <submittedName>
        <fullName evidence="2">Uncharacterized protein</fullName>
    </submittedName>
</protein>
<name>A0A8B9N6Q3_9AVES</name>
<proteinExistence type="predicted"/>
<keyword evidence="3" id="KW-1185">Reference proteome</keyword>
<accession>A0A8B9N6Q3</accession>
<feature type="region of interest" description="Disordered" evidence="1">
    <location>
        <begin position="79"/>
        <end position="102"/>
    </location>
</feature>
<dbReference type="Proteomes" id="UP000694541">
    <property type="component" value="Unplaced"/>
</dbReference>
<dbReference type="Ensembl" id="ENSANIT00000018614.1">
    <property type="protein sequence ID" value="ENSANIP00000018003.1"/>
    <property type="gene ID" value="ENSANIG00000012231.1"/>
</dbReference>
<dbReference type="AlphaFoldDB" id="A0A8B9N6Q3"/>
<evidence type="ECO:0000313" key="3">
    <source>
        <dbReference type="Proteomes" id="UP000694541"/>
    </source>
</evidence>
<evidence type="ECO:0000313" key="2">
    <source>
        <dbReference type="Ensembl" id="ENSANIP00000018003.1"/>
    </source>
</evidence>
<sequence length="111" mass="11743">GQNPCLIKCDGFLALSSLVFVEGVVLFPRLTLDLNQKSNTVLGARSKKLYGSSLCFGALLFCFTGTAEAADHSSLSPLLRASSGTLPPSGAMRRDSPEGTRGKHCLLQISQ</sequence>
<reference evidence="2" key="1">
    <citation type="submission" date="2025-08" db="UniProtKB">
        <authorList>
            <consortium name="Ensembl"/>
        </authorList>
    </citation>
    <scope>IDENTIFICATION</scope>
</reference>
<feature type="compositionally biased region" description="Basic and acidic residues" evidence="1">
    <location>
        <begin position="92"/>
        <end position="101"/>
    </location>
</feature>